<feature type="compositionally biased region" description="Low complexity" evidence="1">
    <location>
        <begin position="316"/>
        <end position="325"/>
    </location>
</feature>
<feature type="compositionally biased region" description="Basic residues" evidence="1">
    <location>
        <begin position="127"/>
        <end position="138"/>
    </location>
</feature>
<dbReference type="PROSITE" id="PS51397">
    <property type="entry name" value="WLM"/>
    <property type="match status" value="1"/>
</dbReference>
<proteinExistence type="predicted"/>
<dbReference type="EMBL" id="HBEF01013400">
    <property type="protein sequence ID" value="CAD8336270.1"/>
    <property type="molecule type" value="Transcribed_RNA"/>
</dbReference>
<feature type="region of interest" description="Disordered" evidence="1">
    <location>
        <begin position="303"/>
        <end position="327"/>
    </location>
</feature>
<reference evidence="3" key="1">
    <citation type="submission" date="2021-01" db="EMBL/GenBank/DDBJ databases">
        <authorList>
            <person name="Corre E."/>
            <person name="Pelletier E."/>
            <person name="Niang G."/>
            <person name="Scheremetjew M."/>
            <person name="Finn R."/>
            <person name="Kale V."/>
            <person name="Holt S."/>
            <person name="Cochrane G."/>
            <person name="Meng A."/>
            <person name="Brown T."/>
            <person name="Cohen L."/>
        </authorList>
    </citation>
    <scope>NUCLEOTIDE SEQUENCE</scope>
    <source>
        <strain evidence="3">CCMP3328</strain>
    </source>
</reference>
<protein>
    <recommendedName>
        <fullName evidence="2">WLM domain-containing protein</fullName>
    </recommendedName>
</protein>
<feature type="region of interest" description="Disordered" evidence="1">
    <location>
        <begin position="119"/>
        <end position="145"/>
    </location>
</feature>
<feature type="domain" description="WLM" evidence="2">
    <location>
        <begin position="142"/>
        <end position="340"/>
    </location>
</feature>
<organism evidence="3">
    <name type="scientific">Craspedostauros australis</name>
    <dbReference type="NCBI Taxonomy" id="1486917"/>
    <lineage>
        <taxon>Eukaryota</taxon>
        <taxon>Sar</taxon>
        <taxon>Stramenopiles</taxon>
        <taxon>Ochrophyta</taxon>
        <taxon>Bacillariophyta</taxon>
        <taxon>Bacillariophyceae</taxon>
        <taxon>Bacillariophycidae</taxon>
        <taxon>Naviculales</taxon>
        <taxon>Naviculaceae</taxon>
        <taxon>Craspedostauros</taxon>
    </lineage>
</organism>
<dbReference type="AlphaFoldDB" id="A0A7R9WVU5"/>
<dbReference type="GO" id="GO:0070628">
    <property type="term" value="F:proteasome binding"/>
    <property type="evidence" value="ECO:0007669"/>
    <property type="project" value="TreeGrafter"/>
</dbReference>
<dbReference type="InterPro" id="IPR013536">
    <property type="entry name" value="WLM_dom"/>
</dbReference>
<dbReference type="Pfam" id="PF08325">
    <property type="entry name" value="WLM"/>
    <property type="match status" value="1"/>
</dbReference>
<evidence type="ECO:0000259" key="2">
    <source>
        <dbReference type="PROSITE" id="PS51397"/>
    </source>
</evidence>
<feature type="region of interest" description="Disordered" evidence="1">
    <location>
        <begin position="377"/>
        <end position="409"/>
    </location>
</feature>
<feature type="compositionally biased region" description="Basic and acidic residues" evidence="1">
    <location>
        <begin position="399"/>
        <end position="409"/>
    </location>
</feature>
<gene>
    <name evidence="3" type="ORF">CAUS1442_LOCUS8398</name>
</gene>
<evidence type="ECO:0000256" key="1">
    <source>
        <dbReference type="SAM" id="MobiDB-lite"/>
    </source>
</evidence>
<evidence type="ECO:0000313" key="3">
    <source>
        <dbReference type="EMBL" id="CAD8336270.1"/>
    </source>
</evidence>
<accession>A0A7R9WVU5</accession>
<dbReference type="PANTHER" id="PTHR47795">
    <property type="entry name" value="UBIQUITIN AND WLM DOMAIN-CONTAINING METALLOPROTEASE SPCC1442.07C"/>
    <property type="match status" value="1"/>
</dbReference>
<name>A0A7R9WVU5_9STRA</name>
<sequence length="409" mass="44541">MTTKICFSFRGKKNDVELTDDLTVAAIKDLLVEQLAAAAASTEAGAALTTADIRLVLKGKVLSNANDRLRELICAAECSQAPKKRKYTLLATATSSSTKQRLQQQMEVASKSRTVRDDLTTAGQAKEHRRKMQGRRALRNTARTPSSPYGFGSIDVLPNLPHQDTARGILTQLANDPGVLACMAQHKWKVGSLAELYPDGKVGQSAVCVMGLNKNQGQQILLRLRTDDLKGFRKMLSIRKVLFHELAHNVHSEHDSKFFQLMRQIEKECNEMDWTQGSGLSAFDGGNIADDSLSFEGGTYRLGSSSDVDSGHRATSHSSFRSQSSSHRELAARAALSRMSVQEMTEIEDGCGCGLEREDLFLPSPVPAGALVREARHYSMTSTSSSGDRAHDGGANGDNNDHDADAMDE</sequence>
<dbReference type="PANTHER" id="PTHR47795:SF1">
    <property type="entry name" value="DNA-DEPENDENT METALLOPROTEASE WSS1 HOMOLOG 2"/>
    <property type="match status" value="1"/>
</dbReference>